<dbReference type="GO" id="GO:0052621">
    <property type="term" value="F:diguanylate cyclase activity"/>
    <property type="evidence" value="ECO:0007669"/>
    <property type="project" value="UniProtKB-EC"/>
</dbReference>
<dbReference type="InterPro" id="IPR043128">
    <property type="entry name" value="Rev_trsase/Diguanyl_cyclase"/>
</dbReference>
<feature type="transmembrane region" description="Helical" evidence="5">
    <location>
        <begin position="132"/>
        <end position="152"/>
    </location>
</feature>
<evidence type="ECO:0000259" key="6">
    <source>
        <dbReference type="PROSITE" id="PS50887"/>
    </source>
</evidence>
<dbReference type="InterPro" id="IPR000160">
    <property type="entry name" value="GGDEF_dom"/>
</dbReference>
<keyword evidence="4" id="KW-0175">Coiled coil</keyword>
<dbReference type="Gene3D" id="3.30.70.270">
    <property type="match status" value="1"/>
</dbReference>
<dbReference type="Proteomes" id="UP000317355">
    <property type="component" value="Unassembled WGS sequence"/>
</dbReference>
<dbReference type="PANTHER" id="PTHR45138">
    <property type="entry name" value="REGULATORY COMPONENTS OF SENSORY TRANSDUCTION SYSTEM"/>
    <property type="match status" value="1"/>
</dbReference>
<dbReference type="EC" id="2.7.7.65" evidence="2"/>
<reference evidence="7 8" key="1">
    <citation type="submission" date="2019-07" db="EMBL/GenBank/DDBJ databases">
        <title>The pathways for chlorine oxyanion respiration interact through the shared metabolite chlorate.</title>
        <authorList>
            <person name="Barnum T.P."/>
            <person name="Cheng Y."/>
            <person name="Hill K.A."/>
            <person name="Lucas L.N."/>
            <person name="Carlson H.K."/>
            <person name="Coates J.D."/>
        </authorList>
    </citation>
    <scope>NUCLEOTIDE SEQUENCE [LARGE SCALE GENOMIC DNA]</scope>
    <source>
        <strain evidence="7">BK-3</strain>
    </source>
</reference>
<name>A0A558DBZ1_9GAMM</name>
<dbReference type="NCBIfam" id="TIGR00254">
    <property type="entry name" value="GGDEF"/>
    <property type="match status" value="1"/>
</dbReference>
<feature type="transmembrane region" description="Helical" evidence="5">
    <location>
        <begin position="164"/>
        <end position="184"/>
    </location>
</feature>
<evidence type="ECO:0000256" key="2">
    <source>
        <dbReference type="ARBA" id="ARBA00012528"/>
    </source>
</evidence>
<feature type="transmembrane region" description="Helical" evidence="5">
    <location>
        <begin position="55"/>
        <end position="73"/>
    </location>
</feature>
<dbReference type="SMART" id="SM00267">
    <property type="entry name" value="GGDEF"/>
    <property type="match status" value="1"/>
</dbReference>
<evidence type="ECO:0000313" key="8">
    <source>
        <dbReference type="Proteomes" id="UP000317355"/>
    </source>
</evidence>
<accession>A0A558DBZ1</accession>
<feature type="coiled-coil region" evidence="4">
    <location>
        <begin position="184"/>
        <end position="211"/>
    </location>
</feature>
<proteinExistence type="predicted"/>
<keyword evidence="5" id="KW-1133">Transmembrane helix</keyword>
<gene>
    <name evidence="7" type="ORF">FHK82_03680</name>
</gene>
<comment type="catalytic activity">
    <reaction evidence="3">
        <text>2 GTP = 3',3'-c-di-GMP + 2 diphosphate</text>
        <dbReference type="Rhea" id="RHEA:24898"/>
        <dbReference type="ChEBI" id="CHEBI:33019"/>
        <dbReference type="ChEBI" id="CHEBI:37565"/>
        <dbReference type="ChEBI" id="CHEBI:58805"/>
        <dbReference type="EC" id="2.7.7.65"/>
    </reaction>
</comment>
<dbReference type="AlphaFoldDB" id="A0A558DBZ1"/>
<protein>
    <recommendedName>
        <fullName evidence="2">diguanylate cyclase</fullName>
        <ecNumber evidence="2">2.7.7.65</ecNumber>
    </recommendedName>
</protein>
<evidence type="ECO:0000313" key="7">
    <source>
        <dbReference type="EMBL" id="TVT58483.1"/>
    </source>
</evidence>
<dbReference type="PROSITE" id="PS50887">
    <property type="entry name" value="GGDEF"/>
    <property type="match status" value="1"/>
</dbReference>
<feature type="transmembrane region" description="Helical" evidence="5">
    <location>
        <begin position="85"/>
        <end position="103"/>
    </location>
</feature>
<keyword evidence="5" id="KW-0812">Transmembrane</keyword>
<sequence length="373" mass="42693">MDYKAIIAEHNNTSRLEDRQRLRLRRFLMALASYFIGTLMIGLLVWLGYLTPQHYLFFIGLMVFINILFFVLFKTGLNLHFSDPSLTSLQILASTILTIQISYMATGGRGMLLLLYLTSHIFGVFRLTFRQFLLLDAFTIVAYAFMLSLLVQNRPEAIDLKLELLHWGALSITLPSFALLGAYLNRLRERLRERNNRLNQALEKIQELAVTDELTSLPNRRSIMEQLSKEWERSKRNGSHFCIALLDLDLFKEINDTYGHLAGDAVLKEFSSIVTTELRSPDSIGRYGGEEFLLIMPDTQITEAQKVAERIRERIARHEFVDIAPGVTIQVSIGLTEHDDQPIQELIKRADLALYQSKKSGRNRVSVHSSADV</sequence>
<evidence type="ECO:0000256" key="5">
    <source>
        <dbReference type="SAM" id="Phobius"/>
    </source>
</evidence>
<comment type="cofactor">
    <cofactor evidence="1">
        <name>Mg(2+)</name>
        <dbReference type="ChEBI" id="CHEBI:18420"/>
    </cofactor>
</comment>
<dbReference type="EMBL" id="VMRY01000009">
    <property type="protein sequence ID" value="TVT58483.1"/>
    <property type="molecule type" value="Genomic_DNA"/>
</dbReference>
<dbReference type="PANTHER" id="PTHR45138:SF9">
    <property type="entry name" value="DIGUANYLATE CYCLASE DGCM-RELATED"/>
    <property type="match status" value="1"/>
</dbReference>
<feature type="transmembrane region" description="Helical" evidence="5">
    <location>
        <begin position="27"/>
        <end position="49"/>
    </location>
</feature>
<evidence type="ECO:0000256" key="3">
    <source>
        <dbReference type="ARBA" id="ARBA00034247"/>
    </source>
</evidence>
<comment type="caution">
    <text evidence="7">The sequence shown here is derived from an EMBL/GenBank/DDBJ whole genome shotgun (WGS) entry which is preliminary data.</text>
</comment>
<evidence type="ECO:0000256" key="1">
    <source>
        <dbReference type="ARBA" id="ARBA00001946"/>
    </source>
</evidence>
<feature type="domain" description="GGDEF" evidence="6">
    <location>
        <begin position="239"/>
        <end position="370"/>
    </location>
</feature>
<organism evidence="7 8">
    <name type="scientific">Sedimenticola thiotaurini</name>
    <dbReference type="NCBI Taxonomy" id="1543721"/>
    <lineage>
        <taxon>Bacteria</taxon>
        <taxon>Pseudomonadati</taxon>
        <taxon>Pseudomonadota</taxon>
        <taxon>Gammaproteobacteria</taxon>
        <taxon>Chromatiales</taxon>
        <taxon>Sedimenticolaceae</taxon>
        <taxon>Sedimenticola</taxon>
    </lineage>
</organism>
<dbReference type="InterPro" id="IPR029787">
    <property type="entry name" value="Nucleotide_cyclase"/>
</dbReference>
<dbReference type="FunFam" id="3.30.70.270:FF:000001">
    <property type="entry name" value="Diguanylate cyclase domain protein"/>
    <property type="match status" value="1"/>
</dbReference>
<dbReference type="CDD" id="cd01949">
    <property type="entry name" value="GGDEF"/>
    <property type="match status" value="1"/>
</dbReference>
<dbReference type="SUPFAM" id="SSF55073">
    <property type="entry name" value="Nucleotide cyclase"/>
    <property type="match status" value="1"/>
</dbReference>
<dbReference type="InterPro" id="IPR050469">
    <property type="entry name" value="Diguanylate_Cyclase"/>
</dbReference>
<dbReference type="Pfam" id="PF00990">
    <property type="entry name" value="GGDEF"/>
    <property type="match status" value="1"/>
</dbReference>
<keyword evidence="5" id="KW-0472">Membrane</keyword>
<evidence type="ECO:0000256" key="4">
    <source>
        <dbReference type="SAM" id="Coils"/>
    </source>
</evidence>